<evidence type="ECO:0000313" key="3">
    <source>
        <dbReference type="EMBL" id="CAI0558225.1"/>
    </source>
</evidence>
<dbReference type="Proteomes" id="UP001154282">
    <property type="component" value="Unassembled WGS sequence"/>
</dbReference>
<dbReference type="Gene3D" id="3.40.50.1820">
    <property type="entry name" value="alpha/beta hydrolase"/>
    <property type="match status" value="1"/>
</dbReference>
<dbReference type="GO" id="GO:0016787">
    <property type="term" value="F:hydrolase activity"/>
    <property type="evidence" value="ECO:0007669"/>
    <property type="project" value="InterPro"/>
</dbReference>
<keyword evidence="4" id="KW-1185">Reference proteome</keyword>
<dbReference type="InterPro" id="IPR013094">
    <property type="entry name" value="AB_hydrolase_3"/>
</dbReference>
<organism evidence="3 4">
    <name type="scientific">Linum tenue</name>
    <dbReference type="NCBI Taxonomy" id="586396"/>
    <lineage>
        <taxon>Eukaryota</taxon>
        <taxon>Viridiplantae</taxon>
        <taxon>Streptophyta</taxon>
        <taxon>Embryophyta</taxon>
        <taxon>Tracheophyta</taxon>
        <taxon>Spermatophyta</taxon>
        <taxon>Magnoliopsida</taxon>
        <taxon>eudicotyledons</taxon>
        <taxon>Gunneridae</taxon>
        <taxon>Pentapetalae</taxon>
        <taxon>rosids</taxon>
        <taxon>fabids</taxon>
        <taxon>Malpighiales</taxon>
        <taxon>Linaceae</taxon>
        <taxon>Linum</taxon>
    </lineage>
</organism>
<accession>A0AAV0RKX7</accession>
<evidence type="ECO:0000313" key="4">
    <source>
        <dbReference type="Proteomes" id="UP001154282"/>
    </source>
</evidence>
<sequence>MEDQDSNPAKEVARDVFPFLRVYKDGTIQRLVATESLPPGLDSETNVVSKDVVIFPETGVSARLYLPNSAVAAADDEPISRKKLPLVVYYHGGGFFAASTASREYHSALNRIVAASNVILASVDYRLAPENPIPVPYDDAFAALEWIAGAGGGSEPWLRDHADLDRVYLAVCLSLLLGDSCGANMSHHFALKLSGSGRALRIRGVAMIHPYFWGKDPIGAEVGDGFRKAMVDNWWLFVCPSEKGCDDPLINPFVEEGNGSGLQKLGCERVIVVVAGDDILKDRGRLYYEKLVGSGWKGKAEYLETEGKDHVFHIIQPDCEEAKTVFKRLGAFFNDEP</sequence>
<dbReference type="EMBL" id="CAMGYJ010000011">
    <property type="protein sequence ID" value="CAI0558225.1"/>
    <property type="molecule type" value="Genomic_DNA"/>
</dbReference>
<evidence type="ECO:0000259" key="2">
    <source>
        <dbReference type="Pfam" id="PF07859"/>
    </source>
</evidence>
<proteinExistence type="inferred from homology"/>
<dbReference type="SUPFAM" id="SSF53474">
    <property type="entry name" value="alpha/beta-Hydrolases"/>
    <property type="match status" value="1"/>
</dbReference>
<reference evidence="3" key="1">
    <citation type="submission" date="2022-08" db="EMBL/GenBank/DDBJ databases">
        <authorList>
            <person name="Gutierrez-Valencia J."/>
        </authorList>
    </citation>
    <scope>NUCLEOTIDE SEQUENCE</scope>
</reference>
<dbReference type="PANTHER" id="PTHR23024:SF616">
    <property type="entry name" value="ALPHA_BETA HYDROLASE FOLD-3 DOMAIN-CONTAINING PROTEIN"/>
    <property type="match status" value="1"/>
</dbReference>
<evidence type="ECO:0000256" key="1">
    <source>
        <dbReference type="ARBA" id="ARBA00010515"/>
    </source>
</evidence>
<dbReference type="AlphaFoldDB" id="A0AAV0RKX7"/>
<comment type="caution">
    <text evidence="3">The sequence shown here is derived from an EMBL/GenBank/DDBJ whole genome shotgun (WGS) entry which is preliminary data.</text>
</comment>
<dbReference type="InterPro" id="IPR050466">
    <property type="entry name" value="Carboxylest/Gibb_receptor"/>
</dbReference>
<dbReference type="Pfam" id="PF07859">
    <property type="entry name" value="Abhydrolase_3"/>
    <property type="match status" value="1"/>
</dbReference>
<dbReference type="InterPro" id="IPR029058">
    <property type="entry name" value="AB_hydrolase_fold"/>
</dbReference>
<dbReference type="PANTHER" id="PTHR23024">
    <property type="entry name" value="ARYLACETAMIDE DEACETYLASE"/>
    <property type="match status" value="1"/>
</dbReference>
<feature type="domain" description="Alpha/beta hydrolase fold-3" evidence="2">
    <location>
        <begin position="87"/>
        <end position="313"/>
    </location>
</feature>
<comment type="similarity">
    <text evidence="1">Belongs to the 'GDXG' lipolytic enzyme family.</text>
</comment>
<protein>
    <recommendedName>
        <fullName evidence="2">Alpha/beta hydrolase fold-3 domain-containing protein</fullName>
    </recommendedName>
</protein>
<name>A0AAV0RKX7_9ROSI</name>
<gene>
    <name evidence="3" type="ORF">LITE_LOCUS48690</name>
</gene>